<dbReference type="EMBL" id="FWEW01002346">
    <property type="protein sequence ID" value="SLM38270.1"/>
    <property type="molecule type" value="Genomic_DNA"/>
</dbReference>
<organism evidence="5 6">
    <name type="scientific">Lasallia pustulata</name>
    <dbReference type="NCBI Taxonomy" id="136370"/>
    <lineage>
        <taxon>Eukaryota</taxon>
        <taxon>Fungi</taxon>
        <taxon>Dikarya</taxon>
        <taxon>Ascomycota</taxon>
        <taxon>Pezizomycotina</taxon>
        <taxon>Lecanoromycetes</taxon>
        <taxon>OSLEUM clade</taxon>
        <taxon>Umbilicariomycetidae</taxon>
        <taxon>Umbilicariales</taxon>
        <taxon>Umbilicariaceae</taxon>
        <taxon>Lasallia</taxon>
    </lineage>
</organism>
<evidence type="ECO:0000256" key="3">
    <source>
        <dbReference type="SAM" id="SignalP"/>
    </source>
</evidence>
<comment type="cofactor">
    <cofactor evidence="2">
        <name>FAD</name>
        <dbReference type="ChEBI" id="CHEBI:57692"/>
    </cofactor>
</comment>
<evidence type="ECO:0000259" key="4">
    <source>
        <dbReference type="PROSITE" id="PS00624"/>
    </source>
</evidence>
<feature type="chain" id="PRO_5013207217" evidence="3">
    <location>
        <begin position="20"/>
        <end position="690"/>
    </location>
</feature>
<dbReference type="GO" id="GO:0050660">
    <property type="term" value="F:flavin adenine dinucleotide binding"/>
    <property type="evidence" value="ECO:0007669"/>
    <property type="project" value="InterPro"/>
</dbReference>
<evidence type="ECO:0000256" key="1">
    <source>
        <dbReference type="ARBA" id="ARBA00010790"/>
    </source>
</evidence>
<dbReference type="Gene3D" id="3.50.50.60">
    <property type="entry name" value="FAD/NAD(P)-binding domain"/>
    <property type="match status" value="1"/>
</dbReference>
<dbReference type="InterPro" id="IPR036188">
    <property type="entry name" value="FAD/NAD-bd_sf"/>
</dbReference>
<accession>A0A1W5D5J3</accession>
<evidence type="ECO:0000256" key="2">
    <source>
        <dbReference type="PIRSR" id="PIRSR000137-2"/>
    </source>
</evidence>
<feature type="signal peptide" evidence="3">
    <location>
        <begin position="1"/>
        <end position="19"/>
    </location>
</feature>
<dbReference type="InterPro" id="IPR012132">
    <property type="entry name" value="GMC_OxRdtase"/>
</dbReference>
<dbReference type="Proteomes" id="UP000192927">
    <property type="component" value="Unassembled WGS sequence"/>
</dbReference>
<keyword evidence="2" id="KW-0274">FAD</keyword>
<dbReference type="PANTHER" id="PTHR11552">
    <property type="entry name" value="GLUCOSE-METHANOL-CHOLINE GMC OXIDOREDUCTASE"/>
    <property type="match status" value="1"/>
</dbReference>
<keyword evidence="2" id="KW-0285">Flavoprotein</keyword>
<feature type="domain" description="Glucose-methanol-choline oxidoreductase N-terminal" evidence="4">
    <location>
        <begin position="377"/>
        <end position="391"/>
    </location>
</feature>
<sequence>MHVSQLLGLVALIATSVSAWENPGDRTSNKRATAIDPEYDYVVVGSGPGGGPLAARLAIAGYRVLLIDAGDDQGNSIIQQVPGLQAQSSEDPAQRWDYFVHHYADNTRQEKDSKFVWQTPDGGTFVNPPGVYATPPAGSTPLGILYPRAGTLGGCAGHNAMITVYPHESDWDNIASITGDSSWAADNMRTYFERLERNRYLPNGIVGHGFDGWLETSLTDLDIVVEDEKLISLVVAAATAMGKSMLGMLLSTVTGLGEVLTQDFNADTPNRDQQQDLYQVPLTVGATSVKRTGPRDFIMDTVNAVNSDGSRKYVLDISLNTLVVKVRFDTSGSTPKAIGVDFLTGQSLYRADPRSGSASAGTPGSVNASREVILSAGAFNTPQLLQLSGIGPATELNSFSIPVLVDLPGVGSNLQDRYETSVVGQTTSDFAVTSKCTFLRTQPDPCLVQYETAPLPKGPAPLSKGVYTSNGIAIAIVRKSSAAAATDPPDLLIGGVPAFFSGYYPGYADFALSDARHWAWIVLKAHTRNNAGTVKLRSTDPRDTPIVNFNYFDTGTTAGGADELDLQAAYEGLLFARKIFADLIPLDGAFTEVWPDPLSSVNASTEAGLKEFIKNEAWGHHASCSCPIGADGDPNAVLDSRFRVRGTTGLRVVDASVFPKIPGFYIAVPIYMVSEKAADVILEDAKAAGR</sequence>
<dbReference type="PROSITE" id="PS00624">
    <property type="entry name" value="GMC_OXRED_2"/>
    <property type="match status" value="1"/>
</dbReference>
<proteinExistence type="inferred from homology"/>
<evidence type="ECO:0000313" key="6">
    <source>
        <dbReference type="Proteomes" id="UP000192927"/>
    </source>
</evidence>
<name>A0A1W5D5J3_9LECA</name>
<dbReference type="InterPro" id="IPR000172">
    <property type="entry name" value="GMC_OxRdtase_N"/>
</dbReference>
<reference evidence="6" key="1">
    <citation type="submission" date="2017-03" db="EMBL/GenBank/DDBJ databases">
        <authorList>
            <person name="Sharma R."/>
            <person name="Thines M."/>
        </authorList>
    </citation>
    <scope>NUCLEOTIDE SEQUENCE [LARGE SCALE GENOMIC DNA]</scope>
</reference>
<keyword evidence="3" id="KW-0732">Signal</keyword>
<dbReference type="PANTHER" id="PTHR11552:SF213">
    <property type="entry name" value="DEHYDROGENASE, PUTATIVE-RELATED"/>
    <property type="match status" value="1"/>
</dbReference>
<keyword evidence="6" id="KW-1185">Reference proteome</keyword>
<evidence type="ECO:0000313" key="5">
    <source>
        <dbReference type="EMBL" id="SLM38270.1"/>
    </source>
</evidence>
<dbReference type="PIRSF" id="PIRSF000137">
    <property type="entry name" value="Alcohol_oxidase"/>
    <property type="match status" value="1"/>
</dbReference>
<comment type="similarity">
    <text evidence="1">Belongs to the GMC oxidoreductase family.</text>
</comment>
<dbReference type="SUPFAM" id="SSF51905">
    <property type="entry name" value="FAD/NAD(P)-binding domain"/>
    <property type="match status" value="1"/>
</dbReference>
<dbReference type="GO" id="GO:0016614">
    <property type="term" value="F:oxidoreductase activity, acting on CH-OH group of donors"/>
    <property type="evidence" value="ECO:0007669"/>
    <property type="project" value="InterPro"/>
</dbReference>
<dbReference type="Gene3D" id="3.30.560.10">
    <property type="entry name" value="Glucose Oxidase, domain 3"/>
    <property type="match status" value="1"/>
</dbReference>
<protein>
    <submittedName>
        <fullName evidence="5">Choline dehydrogenase</fullName>
    </submittedName>
</protein>
<feature type="binding site" evidence="2">
    <location>
        <position position="323"/>
    </location>
    <ligand>
        <name>FAD</name>
        <dbReference type="ChEBI" id="CHEBI:57692"/>
    </ligand>
</feature>
<dbReference type="InterPro" id="IPR007867">
    <property type="entry name" value="GMC_OxRtase_C"/>
</dbReference>
<dbReference type="Pfam" id="PF00732">
    <property type="entry name" value="GMC_oxred_N"/>
    <property type="match status" value="1"/>
</dbReference>
<dbReference type="Pfam" id="PF05199">
    <property type="entry name" value="GMC_oxred_C"/>
    <property type="match status" value="1"/>
</dbReference>
<dbReference type="AlphaFoldDB" id="A0A1W5D5J3"/>
<dbReference type="SUPFAM" id="SSF54373">
    <property type="entry name" value="FAD-linked reductases, C-terminal domain"/>
    <property type="match status" value="1"/>
</dbReference>